<sequence>NAATQRAYHLDELKNGVAGDNDKKIKIDINYYLEHQIHPVISRLCEPLEGLDRMKIAECLGLDPQKFKGGLIRSHRSDEANAGESFTKSNLQKFRLCEKFKFLCVQCKSENIVASGFRPSSHVSVLQDCSNSECSSQPFTQVGFIRNQLILQIKRFIRRFYENWLVCDDPSCNLNTRVYSHMLKLPQKLKWPTTFLRKLLISF</sequence>
<dbReference type="InterPro" id="IPR042087">
    <property type="entry name" value="DNA_pol_B_thumb"/>
</dbReference>
<dbReference type="GO" id="GO:0005658">
    <property type="term" value="C:alpha DNA polymerase:primase complex"/>
    <property type="evidence" value="ECO:0007669"/>
    <property type="project" value="TreeGrafter"/>
</dbReference>
<feature type="domain" description="Zinc finger DNA-directed DNA polymerase family B alpha" evidence="5">
    <location>
        <begin position="89"/>
        <end position="182"/>
    </location>
</feature>
<dbReference type="InterPro" id="IPR015088">
    <property type="entry name" value="Znf_DNA-dir_DNA_pol_B_alpha"/>
</dbReference>
<dbReference type="GO" id="GO:1902975">
    <property type="term" value="P:mitotic DNA replication initiation"/>
    <property type="evidence" value="ECO:0007669"/>
    <property type="project" value="TreeGrafter"/>
</dbReference>
<dbReference type="GO" id="GO:0003887">
    <property type="term" value="F:DNA-directed DNA polymerase activity"/>
    <property type="evidence" value="ECO:0007669"/>
    <property type="project" value="UniProtKB-KW"/>
</dbReference>
<dbReference type="EMBL" id="CAQQ02146172">
    <property type="status" value="NOT_ANNOTATED_CDS"/>
    <property type="molecule type" value="Genomic_DNA"/>
</dbReference>
<evidence type="ECO:0000313" key="7">
    <source>
        <dbReference type="Proteomes" id="UP000015102"/>
    </source>
</evidence>
<reference evidence="6" key="2">
    <citation type="submission" date="2015-06" db="UniProtKB">
        <authorList>
            <consortium name="EnsemblMetazoa"/>
        </authorList>
    </citation>
    <scope>IDENTIFICATION</scope>
</reference>
<evidence type="ECO:0000256" key="1">
    <source>
        <dbReference type="ARBA" id="ARBA00012417"/>
    </source>
</evidence>
<reference evidence="7" key="1">
    <citation type="submission" date="2013-02" db="EMBL/GenBank/DDBJ databases">
        <authorList>
            <person name="Hughes D."/>
        </authorList>
    </citation>
    <scope>NUCLEOTIDE SEQUENCE</scope>
    <source>
        <strain>Durham</strain>
        <strain evidence="7">NC isolate 2 -- Noor lab</strain>
    </source>
</reference>
<organism evidence="6 7">
    <name type="scientific">Megaselia scalaris</name>
    <name type="common">Humpbacked fly</name>
    <name type="synonym">Phora scalaris</name>
    <dbReference type="NCBI Taxonomy" id="36166"/>
    <lineage>
        <taxon>Eukaryota</taxon>
        <taxon>Metazoa</taxon>
        <taxon>Ecdysozoa</taxon>
        <taxon>Arthropoda</taxon>
        <taxon>Hexapoda</taxon>
        <taxon>Insecta</taxon>
        <taxon>Pterygota</taxon>
        <taxon>Neoptera</taxon>
        <taxon>Endopterygota</taxon>
        <taxon>Diptera</taxon>
        <taxon>Brachycera</taxon>
        <taxon>Muscomorpha</taxon>
        <taxon>Platypezoidea</taxon>
        <taxon>Phoridae</taxon>
        <taxon>Megaseliini</taxon>
        <taxon>Megaselia</taxon>
    </lineage>
</organism>
<dbReference type="SUPFAM" id="SSF56672">
    <property type="entry name" value="DNA/RNA polymerases"/>
    <property type="match status" value="1"/>
</dbReference>
<dbReference type="GO" id="GO:0006273">
    <property type="term" value="P:lagging strand elongation"/>
    <property type="evidence" value="ECO:0007669"/>
    <property type="project" value="TreeGrafter"/>
</dbReference>
<dbReference type="OMA" id="ADNDSAW"/>
<protein>
    <recommendedName>
        <fullName evidence="1">DNA-directed DNA polymerase</fullName>
        <ecNumber evidence="1">2.7.7.7</ecNumber>
    </recommendedName>
</protein>
<accession>T1GVJ8</accession>
<dbReference type="Gene3D" id="1.10.132.60">
    <property type="entry name" value="DNA polymerase family B, C-terminal domain"/>
    <property type="match status" value="1"/>
</dbReference>
<dbReference type="AlphaFoldDB" id="T1GVJ8"/>
<dbReference type="STRING" id="36166.T1GVJ8"/>
<dbReference type="HOGENOM" id="CLU_1351891_0_0_1"/>
<dbReference type="Proteomes" id="UP000015102">
    <property type="component" value="Unassembled WGS sequence"/>
</dbReference>
<dbReference type="PANTHER" id="PTHR45861:SF1">
    <property type="entry name" value="DNA POLYMERASE ALPHA CATALYTIC SUBUNIT"/>
    <property type="match status" value="1"/>
</dbReference>
<dbReference type="EMBL" id="CAQQ02146171">
    <property type="status" value="NOT_ANNOTATED_CDS"/>
    <property type="molecule type" value="Genomic_DNA"/>
</dbReference>
<dbReference type="GO" id="GO:0003697">
    <property type="term" value="F:single-stranded DNA binding"/>
    <property type="evidence" value="ECO:0007669"/>
    <property type="project" value="TreeGrafter"/>
</dbReference>
<dbReference type="PANTHER" id="PTHR45861">
    <property type="entry name" value="DNA POLYMERASE ALPHA CATALYTIC SUBUNIT"/>
    <property type="match status" value="1"/>
</dbReference>
<dbReference type="GO" id="GO:0003688">
    <property type="term" value="F:DNA replication origin binding"/>
    <property type="evidence" value="ECO:0007669"/>
    <property type="project" value="TreeGrafter"/>
</dbReference>
<dbReference type="EC" id="2.7.7.7" evidence="1"/>
<keyword evidence="7" id="KW-1185">Reference proteome</keyword>
<dbReference type="GO" id="GO:0006272">
    <property type="term" value="P:leading strand elongation"/>
    <property type="evidence" value="ECO:0007669"/>
    <property type="project" value="TreeGrafter"/>
</dbReference>
<evidence type="ECO:0000259" key="5">
    <source>
        <dbReference type="Pfam" id="PF08996"/>
    </source>
</evidence>
<evidence type="ECO:0000256" key="4">
    <source>
        <dbReference type="ARBA" id="ARBA00022932"/>
    </source>
</evidence>
<name>T1GVJ8_MEGSC</name>
<evidence type="ECO:0000256" key="2">
    <source>
        <dbReference type="ARBA" id="ARBA00022679"/>
    </source>
</evidence>
<evidence type="ECO:0000313" key="6">
    <source>
        <dbReference type="EnsemblMetazoa" id="MESCA007807-PA"/>
    </source>
</evidence>
<dbReference type="InterPro" id="IPR038256">
    <property type="entry name" value="Pol_alpha_znc_sf"/>
</dbReference>
<evidence type="ECO:0000256" key="3">
    <source>
        <dbReference type="ARBA" id="ARBA00022695"/>
    </source>
</evidence>
<dbReference type="Pfam" id="PF08996">
    <property type="entry name" value="zf-DNA_Pol"/>
    <property type="match status" value="1"/>
</dbReference>
<dbReference type="EnsemblMetazoa" id="MESCA007807-RA">
    <property type="protein sequence ID" value="MESCA007807-PA"/>
    <property type="gene ID" value="MESCA007807"/>
</dbReference>
<dbReference type="GO" id="GO:0003682">
    <property type="term" value="F:chromatin binding"/>
    <property type="evidence" value="ECO:0007669"/>
    <property type="project" value="TreeGrafter"/>
</dbReference>
<dbReference type="InterPro" id="IPR043502">
    <property type="entry name" value="DNA/RNA_pol_sf"/>
</dbReference>
<dbReference type="Gene3D" id="1.10.3200.20">
    <property type="entry name" value="DNA Polymerase alpha, zinc finger"/>
    <property type="match status" value="1"/>
</dbReference>
<keyword evidence="4" id="KW-0239">DNA-directed DNA polymerase</keyword>
<keyword evidence="3" id="KW-0548">Nucleotidyltransferase</keyword>
<proteinExistence type="predicted"/>
<keyword evidence="2" id="KW-0808">Transferase</keyword>